<evidence type="ECO:0000313" key="1">
    <source>
        <dbReference type="EMBL" id="MBW6438766.1"/>
    </source>
</evidence>
<reference evidence="1 2" key="1">
    <citation type="journal article" date="2013" name="Antonie Van Leeuwenhoek">
        <title>Actinoplanes hulinensis sp. nov., a novel actinomycete isolated from soybean root (Glycine max (L.) Merr).</title>
        <authorList>
            <person name="Shen Y."/>
            <person name="Liu C."/>
            <person name="Wang X."/>
            <person name="Zhao J."/>
            <person name="Jia F."/>
            <person name="Zhang Y."/>
            <person name="Wang L."/>
            <person name="Yang D."/>
            <person name="Xiang W."/>
        </authorList>
    </citation>
    <scope>NUCLEOTIDE SEQUENCE [LARGE SCALE GENOMIC DNA]</scope>
    <source>
        <strain evidence="1 2">NEAU-M9</strain>
    </source>
</reference>
<evidence type="ECO:0000313" key="2">
    <source>
        <dbReference type="Proteomes" id="UP001519863"/>
    </source>
</evidence>
<dbReference type="EMBL" id="JAHXZI010000022">
    <property type="protein sequence ID" value="MBW6438766.1"/>
    <property type="molecule type" value="Genomic_DNA"/>
</dbReference>
<sequence length="502" mass="53330">MQSTAVADSPAAATRVLDDHAMVYPPQDPDTRLEPLYPDRLAEDFVALQTPGHGVPAFHPDPWAGSALRDLMSAGPRGVSTALPLLVEATPRWPHLVDRLLVPLLRERPQLAIEGGAPALLAIAAARQIPLDVLTSIETLLPSDPPDDLCTGIAAITERLVKDLAGNSIDAVQAVRVLQRLGSRLFDSGRVTEGLALLVEAVAATRRLVAENRAVHARRLEFSLRTVGRAHIRVMNWTDAAAALGEAIGLWSSDDLGSALSGAEIATCLSELSLALWHTGEGSASLSTRHRAIAHLRRLVTAHPDYRITLIRALVQQAEQLRRGKHGQASLEALDEAVDLLRAVAGDGAGLEVDLAAALLGRAKTLTALRRLVEAQHAASGAVRILRSHAGLNISYDQDLARALEVETTILAALRRLPEAIDAQAKAIGIHRRLTRINATRYGLPLATELVDFARLCLDAGQHQDGLDALTEVVGLLEKGLSVASGEASRGTSSGTSSAITS</sequence>
<organism evidence="1 2">
    <name type="scientific">Actinoplanes hulinensis</name>
    <dbReference type="NCBI Taxonomy" id="1144547"/>
    <lineage>
        <taxon>Bacteria</taxon>
        <taxon>Bacillati</taxon>
        <taxon>Actinomycetota</taxon>
        <taxon>Actinomycetes</taxon>
        <taxon>Micromonosporales</taxon>
        <taxon>Micromonosporaceae</taxon>
        <taxon>Actinoplanes</taxon>
    </lineage>
</organism>
<protein>
    <submittedName>
        <fullName evidence="1">Uncharacterized protein</fullName>
    </submittedName>
</protein>
<gene>
    <name evidence="1" type="ORF">KZ829_34065</name>
</gene>
<dbReference type="Proteomes" id="UP001519863">
    <property type="component" value="Unassembled WGS sequence"/>
</dbReference>
<dbReference type="SUPFAM" id="SSF48452">
    <property type="entry name" value="TPR-like"/>
    <property type="match status" value="2"/>
</dbReference>
<dbReference type="Gene3D" id="1.25.40.10">
    <property type="entry name" value="Tetratricopeptide repeat domain"/>
    <property type="match status" value="2"/>
</dbReference>
<name>A0ABS7BCE9_9ACTN</name>
<dbReference type="RefSeq" id="WP_220147962.1">
    <property type="nucleotide sequence ID" value="NZ_JAHXZI010000022.1"/>
</dbReference>
<proteinExistence type="predicted"/>
<comment type="caution">
    <text evidence="1">The sequence shown here is derived from an EMBL/GenBank/DDBJ whole genome shotgun (WGS) entry which is preliminary data.</text>
</comment>
<accession>A0ABS7BCE9</accession>
<dbReference type="InterPro" id="IPR011990">
    <property type="entry name" value="TPR-like_helical_dom_sf"/>
</dbReference>
<keyword evidence="2" id="KW-1185">Reference proteome</keyword>